<proteinExistence type="predicted"/>
<organism evidence="2 3">
    <name type="scientific">Magnaporthiopsis poae (strain ATCC 64411 / 73-15)</name>
    <name type="common">Kentucky bluegrass fungus</name>
    <name type="synonym">Magnaporthe poae</name>
    <dbReference type="NCBI Taxonomy" id="644358"/>
    <lineage>
        <taxon>Eukaryota</taxon>
        <taxon>Fungi</taxon>
        <taxon>Dikarya</taxon>
        <taxon>Ascomycota</taxon>
        <taxon>Pezizomycotina</taxon>
        <taxon>Sordariomycetes</taxon>
        <taxon>Sordariomycetidae</taxon>
        <taxon>Magnaporthales</taxon>
        <taxon>Magnaporthaceae</taxon>
        <taxon>Magnaporthiopsis</taxon>
    </lineage>
</organism>
<reference evidence="2" key="5">
    <citation type="submission" date="2015-06" db="UniProtKB">
        <authorList>
            <consortium name="EnsemblFungi"/>
        </authorList>
    </citation>
    <scope>IDENTIFICATION</scope>
    <source>
        <strain evidence="2">ATCC 64411</strain>
    </source>
</reference>
<name>A0A0C4DTM7_MAGP6</name>
<sequence>MVRLSKQGSSLHACHRDAEPGFIPLPHCFEGGVRKQLRCHWAERGCEEKKREGKRERERQRECGCVVRVCVCVWQRPPHPLPLPPKQASQCFAVVGFASLDLGRMGIRICGYANPSSLYVCEAKITNQDPKGN</sequence>
<accession>A0A0C4DTM7</accession>
<dbReference type="EMBL" id="GL876967">
    <property type="protein sequence ID" value="KLU84253.1"/>
    <property type="molecule type" value="Genomic_DNA"/>
</dbReference>
<keyword evidence="3" id="KW-1185">Reference proteome</keyword>
<gene>
    <name evidence="1" type="ORF">MAPG_03298</name>
</gene>
<dbReference type="AlphaFoldDB" id="A0A0C4DTM7"/>
<evidence type="ECO:0000313" key="1">
    <source>
        <dbReference type="EMBL" id="KLU84253.1"/>
    </source>
</evidence>
<dbReference type="VEuPathDB" id="FungiDB:MAPG_03298"/>
<reference evidence="3" key="2">
    <citation type="submission" date="2010-05" db="EMBL/GenBank/DDBJ databases">
        <title>The genome sequence of Magnaporthe poae strain ATCC 64411.</title>
        <authorList>
            <person name="Ma L.-J."/>
            <person name="Dead R."/>
            <person name="Young S."/>
            <person name="Zeng Q."/>
            <person name="Koehrsen M."/>
            <person name="Alvarado L."/>
            <person name="Berlin A."/>
            <person name="Chapman S.B."/>
            <person name="Chen Z."/>
            <person name="Freedman E."/>
            <person name="Gellesch M."/>
            <person name="Goldberg J."/>
            <person name="Griggs A."/>
            <person name="Gujja S."/>
            <person name="Heilman E.R."/>
            <person name="Heiman D."/>
            <person name="Hepburn T."/>
            <person name="Howarth C."/>
            <person name="Jen D."/>
            <person name="Larson L."/>
            <person name="Mehta T."/>
            <person name="Neiman D."/>
            <person name="Pearson M."/>
            <person name="Roberts A."/>
            <person name="Saif S."/>
            <person name="Shea T."/>
            <person name="Shenoy N."/>
            <person name="Sisk P."/>
            <person name="Stolte C."/>
            <person name="Sykes S."/>
            <person name="Walk T."/>
            <person name="White J."/>
            <person name="Yandava C."/>
            <person name="Haas B."/>
            <person name="Nusbaum C."/>
            <person name="Birren B."/>
        </authorList>
    </citation>
    <scope>NUCLEOTIDE SEQUENCE [LARGE SCALE GENOMIC DNA]</scope>
    <source>
        <strain evidence="3">ATCC 64411 / 73-15</strain>
    </source>
</reference>
<evidence type="ECO:0000313" key="3">
    <source>
        <dbReference type="Proteomes" id="UP000011715"/>
    </source>
</evidence>
<protein>
    <submittedName>
        <fullName evidence="1 2">Uncharacterized protein</fullName>
    </submittedName>
</protein>
<reference evidence="2" key="4">
    <citation type="journal article" date="2015" name="G3 (Bethesda)">
        <title>Genome sequences of three phytopathogenic species of the Magnaporthaceae family of fungi.</title>
        <authorList>
            <person name="Okagaki L.H."/>
            <person name="Nunes C.C."/>
            <person name="Sailsbery J."/>
            <person name="Clay B."/>
            <person name="Brown D."/>
            <person name="John T."/>
            <person name="Oh Y."/>
            <person name="Young N."/>
            <person name="Fitzgerald M."/>
            <person name="Haas B.J."/>
            <person name="Zeng Q."/>
            <person name="Young S."/>
            <person name="Adiconis X."/>
            <person name="Fan L."/>
            <person name="Levin J.Z."/>
            <person name="Mitchell T.K."/>
            <person name="Okubara P.A."/>
            <person name="Farman M.L."/>
            <person name="Kohn L.M."/>
            <person name="Birren B."/>
            <person name="Ma L.-J."/>
            <person name="Dean R.A."/>
        </authorList>
    </citation>
    <scope>NUCLEOTIDE SEQUENCE</scope>
    <source>
        <strain evidence="2">ATCC 64411 / 73-15</strain>
    </source>
</reference>
<dbReference type="EMBL" id="ADBL01000791">
    <property type="status" value="NOT_ANNOTATED_CDS"/>
    <property type="molecule type" value="Genomic_DNA"/>
</dbReference>
<reference evidence="1" key="3">
    <citation type="submission" date="2011-03" db="EMBL/GenBank/DDBJ databases">
        <title>Annotation of Magnaporthe poae ATCC 64411.</title>
        <authorList>
            <person name="Ma L.-J."/>
            <person name="Dead R."/>
            <person name="Young S.K."/>
            <person name="Zeng Q."/>
            <person name="Gargeya S."/>
            <person name="Fitzgerald M."/>
            <person name="Haas B."/>
            <person name="Abouelleil A."/>
            <person name="Alvarado L."/>
            <person name="Arachchi H.M."/>
            <person name="Berlin A."/>
            <person name="Brown A."/>
            <person name="Chapman S.B."/>
            <person name="Chen Z."/>
            <person name="Dunbar C."/>
            <person name="Freedman E."/>
            <person name="Gearin G."/>
            <person name="Gellesch M."/>
            <person name="Goldberg J."/>
            <person name="Griggs A."/>
            <person name="Gujja S."/>
            <person name="Heiman D."/>
            <person name="Howarth C."/>
            <person name="Larson L."/>
            <person name="Lui A."/>
            <person name="MacDonald P.J.P."/>
            <person name="Mehta T."/>
            <person name="Montmayeur A."/>
            <person name="Murphy C."/>
            <person name="Neiman D."/>
            <person name="Pearson M."/>
            <person name="Priest M."/>
            <person name="Roberts A."/>
            <person name="Saif S."/>
            <person name="Shea T."/>
            <person name="Shenoy N."/>
            <person name="Sisk P."/>
            <person name="Stolte C."/>
            <person name="Sykes S."/>
            <person name="Yandava C."/>
            <person name="Wortman J."/>
            <person name="Nusbaum C."/>
            <person name="Birren B."/>
        </authorList>
    </citation>
    <scope>NUCLEOTIDE SEQUENCE</scope>
    <source>
        <strain evidence="1">ATCC 64411</strain>
    </source>
</reference>
<reference evidence="1" key="1">
    <citation type="submission" date="2010-05" db="EMBL/GenBank/DDBJ databases">
        <title>The Genome Sequence of Magnaporthe poae strain ATCC 64411.</title>
        <authorList>
            <consortium name="The Broad Institute Genome Sequencing Platform"/>
            <consortium name="Broad Institute Genome Sequencing Center for Infectious Disease"/>
            <person name="Ma L.-J."/>
            <person name="Dead R."/>
            <person name="Young S."/>
            <person name="Zeng Q."/>
            <person name="Koehrsen M."/>
            <person name="Alvarado L."/>
            <person name="Berlin A."/>
            <person name="Chapman S.B."/>
            <person name="Chen Z."/>
            <person name="Freedman E."/>
            <person name="Gellesch M."/>
            <person name="Goldberg J."/>
            <person name="Griggs A."/>
            <person name="Gujja S."/>
            <person name="Heilman E.R."/>
            <person name="Heiman D."/>
            <person name="Hepburn T."/>
            <person name="Howarth C."/>
            <person name="Jen D."/>
            <person name="Larson L."/>
            <person name="Mehta T."/>
            <person name="Neiman D."/>
            <person name="Pearson M."/>
            <person name="Roberts A."/>
            <person name="Saif S."/>
            <person name="Shea T."/>
            <person name="Shenoy N."/>
            <person name="Sisk P."/>
            <person name="Stolte C."/>
            <person name="Sykes S."/>
            <person name="Walk T."/>
            <person name="White J."/>
            <person name="Yandava C."/>
            <person name="Haas B."/>
            <person name="Nusbaum C."/>
            <person name="Birren B."/>
        </authorList>
    </citation>
    <scope>NUCLEOTIDE SEQUENCE</scope>
    <source>
        <strain evidence="1">ATCC 64411</strain>
    </source>
</reference>
<dbReference type="Proteomes" id="UP000011715">
    <property type="component" value="Unassembled WGS sequence"/>
</dbReference>
<dbReference type="EnsemblFungi" id="MAPG_03298T0">
    <property type="protein sequence ID" value="MAPG_03298T0"/>
    <property type="gene ID" value="MAPG_03298"/>
</dbReference>
<evidence type="ECO:0000313" key="2">
    <source>
        <dbReference type="EnsemblFungi" id="MAPG_03298T0"/>
    </source>
</evidence>